<organism evidence="2 3">
    <name type="scientific">Pedobacter puniceum</name>
    <dbReference type="NCBI Taxonomy" id="2666136"/>
    <lineage>
        <taxon>Bacteria</taxon>
        <taxon>Pseudomonadati</taxon>
        <taxon>Bacteroidota</taxon>
        <taxon>Sphingobacteriia</taxon>
        <taxon>Sphingobacteriales</taxon>
        <taxon>Sphingobacteriaceae</taxon>
        <taxon>Pedobacter</taxon>
    </lineage>
</organism>
<dbReference type="AlphaFoldDB" id="A0A7K0FSN9"/>
<feature type="signal peptide" evidence="1">
    <location>
        <begin position="1"/>
        <end position="18"/>
    </location>
</feature>
<reference evidence="2 3" key="1">
    <citation type="submission" date="2019-11" db="EMBL/GenBank/DDBJ databases">
        <authorList>
            <person name="Cheng Q."/>
            <person name="Yang Z."/>
        </authorList>
    </citation>
    <scope>NUCLEOTIDE SEQUENCE [LARGE SCALE GENOMIC DNA]</scope>
    <source>
        <strain evidence="2 3">HX-22-1</strain>
    </source>
</reference>
<evidence type="ECO:0008006" key="4">
    <source>
        <dbReference type="Google" id="ProtNLM"/>
    </source>
</evidence>
<accession>A0A7K0FSN9</accession>
<dbReference type="EMBL" id="WKJI01000007">
    <property type="protein sequence ID" value="MRX48772.1"/>
    <property type="molecule type" value="Genomic_DNA"/>
</dbReference>
<dbReference type="RefSeq" id="WP_154288830.1">
    <property type="nucleotide sequence ID" value="NZ_WKJI01000007.1"/>
</dbReference>
<sequence length="279" mass="31975">MKLKILSLFFLILLFACKKENNQTETLENKKIENVIIGFDKPIFLINSDAYVALRYSNDNTGKDNVKIILDGKEGTQVNYSFRELEGENYLFKYNTRDSKLASLQIMVNNKIISTTQVPIVSENSLATLWNSIKRENLSFSHILFLGVYNQYTLSGKFIMNSTTRTSNYFSLGTFANFSLDQYIFNPFILGLEGNYHVSFNSDNSIKDIIVNHFTEIKSDYPISKVYQDLERYFNSPISTSTSPLGIKITTYVSNGFQIKTYEESSGFLTKMYSVITKI</sequence>
<dbReference type="Proteomes" id="UP000462931">
    <property type="component" value="Unassembled WGS sequence"/>
</dbReference>
<proteinExistence type="predicted"/>
<comment type="caution">
    <text evidence="2">The sequence shown here is derived from an EMBL/GenBank/DDBJ whole genome shotgun (WGS) entry which is preliminary data.</text>
</comment>
<keyword evidence="1" id="KW-0732">Signal</keyword>
<name>A0A7K0FSN9_9SPHI</name>
<dbReference type="PROSITE" id="PS51257">
    <property type="entry name" value="PROKAR_LIPOPROTEIN"/>
    <property type="match status" value="1"/>
</dbReference>
<evidence type="ECO:0000256" key="1">
    <source>
        <dbReference type="SAM" id="SignalP"/>
    </source>
</evidence>
<evidence type="ECO:0000313" key="3">
    <source>
        <dbReference type="Proteomes" id="UP000462931"/>
    </source>
</evidence>
<gene>
    <name evidence="2" type="ORF">GJJ64_16370</name>
</gene>
<feature type="chain" id="PRO_5029633861" description="DUF4397 domain-containing protein" evidence="1">
    <location>
        <begin position="19"/>
        <end position="279"/>
    </location>
</feature>
<keyword evidence="3" id="KW-1185">Reference proteome</keyword>
<evidence type="ECO:0000313" key="2">
    <source>
        <dbReference type="EMBL" id="MRX48772.1"/>
    </source>
</evidence>
<protein>
    <recommendedName>
        <fullName evidence="4">DUF4397 domain-containing protein</fullName>
    </recommendedName>
</protein>